<dbReference type="InterPro" id="IPR003593">
    <property type="entry name" value="AAA+_ATPase"/>
</dbReference>
<dbReference type="SMART" id="SM00382">
    <property type="entry name" value="AAA"/>
    <property type="match status" value="1"/>
</dbReference>
<sequence>MPHFPFAEIRIFDPSETRVTLEDRLENHLRRLRGYPDIDDAKADEAFANLAAKHRPDASSTFQDSKKIQRRVSRLLDRRNAASGLSHLKREDRERIEVLKHGVQLVCIPTEHRADEIAAALHAEAPWMAPAAEVVWQAMRRSVREGWPGVRLPPLLLDGPPGIGKSHWARRLGVLLALPTTVVEATSESASFGLVGSQRGWGSAHPGRLIETILDSLIANPILVIDEVEKAGTVTSTKGTAFSLAESLLPLLEPLTARRWNCPYFNIRFDMSWVNWVLTSNDYRRLPEPLLSRCPPIRLRNLTSEELAGFIRREGPQRQLSQLAVETILDALAHPSLRRRRPSLRLASRMLQRAADLENTPPLQ</sequence>
<dbReference type="AlphaFoldDB" id="S5XJN8"/>
<feature type="domain" description="AAA+ ATPase" evidence="1">
    <location>
        <begin position="151"/>
        <end position="305"/>
    </location>
</feature>
<evidence type="ECO:0000313" key="3">
    <source>
        <dbReference type="Proteomes" id="UP000015480"/>
    </source>
</evidence>
<dbReference type="SUPFAM" id="SSF52540">
    <property type="entry name" value="P-loop containing nucleoside triphosphate hydrolases"/>
    <property type="match status" value="1"/>
</dbReference>
<dbReference type="EMBL" id="CP006650">
    <property type="protein sequence ID" value="AGT07404.1"/>
    <property type="molecule type" value="Genomic_DNA"/>
</dbReference>
<organism evidence="2 3">
    <name type="scientific">Paracoccus aminophilus JCM 7686</name>
    <dbReference type="NCBI Taxonomy" id="1367847"/>
    <lineage>
        <taxon>Bacteria</taxon>
        <taxon>Pseudomonadati</taxon>
        <taxon>Pseudomonadota</taxon>
        <taxon>Alphaproteobacteria</taxon>
        <taxon>Rhodobacterales</taxon>
        <taxon>Paracoccaceae</taxon>
        <taxon>Paracoccus</taxon>
    </lineage>
</organism>
<reference evidence="2 3" key="1">
    <citation type="journal article" date="2014" name="BMC Genomics">
        <title>Architecture and functions of a multipartite genome of the methylotrophic bacterium Paracoccus aminophilus JCM 7686, containing primary and secondary chromids.</title>
        <authorList>
            <person name="Dziewit L."/>
            <person name="Czarnecki J."/>
            <person name="Wibberg D."/>
            <person name="Radlinska M."/>
            <person name="Mrozek P."/>
            <person name="Szymczak M."/>
            <person name="Schluter A."/>
            <person name="Puhler A."/>
            <person name="Bartosik D."/>
        </authorList>
    </citation>
    <scope>NUCLEOTIDE SEQUENCE [LARGE SCALE GENOMIC DNA]</scope>
    <source>
        <strain evidence="2">JCM 7686</strain>
    </source>
</reference>
<dbReference type="PANTHER" id="PTHR43718">
    <property type="entry name" value="LON PROTEASE"/>
    <property type="match status" value="1"/>
</dbReference>
<dbReference type="GO" id="GO:0004176">
    <property type="term" value="F:ATP-dependent peptidase activity"/>
    <property type="evidence" value="ECO:0007669"/>
    <property type="project" value="InterPro"/>
</dbReference>
<dbReference type="eggNOG" id="COG0466">
    <property type="taxonomic scope" value="Bacteria"/>
</dbReference>
<dbReference type="InterPro" id="IPR027417">
    <property type="entry name" value="P-loop_NTPase"/>
</dbReference>
<dbReference type="Gene3D" id="3.40.50.300">
    <property type="entry name" value="P-loop containing nucleotide triphosphate hydrolases"/>
    <property type="match status" value="1"/>
</dbReference>
<dbReference type="STRING" id="1367847.JCM7686_0295"/>
<evidence type="ECO:0000259" key="1">
    <source>
        <dbReference type="SMART" id="SM00382"/>
    </source>
</evidence>
<dbReference type="OrthoDB" id="5297432at2"/>
<dbReference type="GO" id="GO:0004252">
    <property type="term" value="F:serine-type endopeptidase activity"/>
    <property type="evidence" value="ECO:0007669"/>
    <property type="project" value="UniProtKB-EC"/>
</dbReference>
<dbReference type="GO" id="GO:0005524">
    <property type="term" value="F:ATP binding"/>
    <property type="evidence" value="ECO:0007669"/>
    <property type="project" value="InterPro"/>
</dbReference>
<name>S5XJN8_PARAH</name>
<dbReference type="KEGG" id="pami:JCM7686_0295"/>
<protein>
    <submittedName>
        <fullName evidence="2">ATP-dependent Lon protease</fullName>
        <ecNumber evidence="2">3.4.21.53</ecNumber>
    </submittedName>
</protein>
<dbReference type="InterPro" id="IPR003959">
    <property type="entry name" value="ATPase_AAA_core"/>
</dbReference>
<dbReference type="PATRIC" id="fig|1367847.3.peg.232"/>
<dbReference type="EC" id="3.4.21.53" evidence="2"/>
<proteinExistence type="predicted"/>
<keyword evidence="2" id="KW-0645">Protease</keyword>
<dbReference type="RefSeq" id="WP_020949044.1">
    <property type="nucleotide sequence ID" value="NC_022041.1"/>
</dbReference>
<dbReference type="InterPro" id="IPR027065">
    <property type="entry name" value="Lon_Prtase"/>
</dbReference>
<keyword evidence="3" id="KW-1185">Reference proteome</keyword>
<dbReference type="Proteomes" id="UP000015480">
    <property type="component" value="Chromosome"/>
</dbReference>
<dbReference type="PANTHER" id="PTHR43718:SF2">
    <property type="entry name" value="LON PROTEASE HOMOLOG, MITOCHONDRIAL"/>
    <property type="match status" value="1"/>
</dbReference>
<evidence type="ECO:0000313" key="2">
    <source>
        <dbReference type="EMBL" id="AGT07404.1"/>
    </source>
</evidence>
<keyword evidence="2" id="KW-0378">Hydrolase</keyword>
<dbReference type="HOGENOM" id="CLU_794371_0_0_5"/>
<dbReference type="GO" id="GO:0006515">
    <property type="term" value="P:protein quality control for misfolded or incompletely synthesized proteins"/>
    <property type="evidence" value="ECO:0007669"/>
    <property type="project" value="TreeGrafter"/>
</dbReference>
<dbReference type="GO" id="GO:0016887">
    <property type="term" value="F:ATP hydrolysis activity"/>
    <property type="evidence" value="ECO:0007669"/>
    <property type="project" value="InterPro"/>
</dbReference>
<dbReference type="Pfam" id="PF00004">
    <property type="entry name" value="AAA"/>
    <property type="match status" value="1"/>
</dbReference>
<accession>S5XJN8</accession>
<gene>
    <name evidence="2" type="ORF">JCM7686_0295</name>
</gene>